<sequence length="165" mass="18908">MNRFFGTSKKKPNPTLNQAISATDNRVESVDVKLRRLEAELLRYKDQMSKMRDGPGKQAVKQRAVRVLQQKRLYESQRESLQQQVFNMEQASFATDNLKNTAVTVEAMTSANKELKKQYKGISVDKIESLQDEMEDLMEQANEIQDTMGRSYAVPEELDDGELEA</sequence>
<keyword evidence="6" id="KW-1185">Reference proteome</keyword>
<evidence type="ECO:0000313" key="6">
    <source>
        <dbReference type="Proteomes" id="UP000267251"/>
    </source>
</evidence>
<protein>
    <submittedName>
        <fullName evidence="5">Snf7 family</fullName>
    </submittedName>
</protein>
<evidence type="ECO:0000256" key="1">
    <source>
        <dbReference type="ARBA" id="ARBA00006190"/>
    </source>
</evidence>
<dbReference type="Pfam" id="PF03357">
    <property type="entry name" value="Snf7"/>
    <property type="match status" value="1"/>
</dbReference>
<feature type="compositionally biased region" description="Acidic residues" evidence="4">
    <location>
        <begin position="156"/>
        <end position="165"/>
    </location>
</feature>
<comment type="similarity">
    <text evidence="1">Belongs to the SNF7 family.</text>
</comment>
<evidence type="ECO:0000256" key="2">
    <source>
        <dbReference type="ARBA" id="ARBA00023054"/>
    </source>
</evidence>
<proteinExistence type="inferred from homology"/>
<name>A0A4V1IY75_9FUNG</name>
<reference evidence="6" key="1">
    <citation type="journal article" date="2018" name="Nat. Microbiol.">
        <title>Leveraging single-cell genomics to expand the fungal tree of life.</title>
        <authorList>
            <person name="Ahrendt S.R."/>
            <person name="Quandt C.A."/>
            <person name="Ciobanu D."/>
            <person name="Clum A."/>
            <person name="Salamov A."/>
            <person name="Andreopoulos B."/>
            <person name="Cheng J.F."/>
            <person name="Woyke T."/>
            <person name="Pelin A."/>
            <person name="Henrissat B."/>
            <person name="Reynolds N.K."/>
            <person name="Benny G.L."/>
            <person name="Smith M.E."/>
            <person name="James T.Y."/>
            <person name="Grigoriev I.V."/>
        </authorList>
    </citation>
    <scope>NUCLEOTIDE SEQUENCE [LARGE SCALE GENOMIC DNA]</scope>
</reference>
<evidence type="ECO:0000256" key="4">
    <source>
        <dbReference type="SAM" id="MobiDB-lite"/>
    </source>
</evidence>
<keyword evidence="2 3" id="KW-0175">Coiled coil</keyword>
<dbReference type="Proteomes" id="UP000267251">
    <property type="component" value="Unassembled WGS sequence"/>
</dbReference>
<dbReference type="AlphaFoldDB" id="A0A4V1IY75"/>
<dbReference type="Gene3D" id="6.10.250.1710">
    <property type="match status" value="1"/>
</dbReference>
<dbReference type="PANTHER" id="PTHR22761">
    <property type="entry name" value="CHARGED MULTIVESICULAR BODY PROTEIN"/>
    <property type="match status" value="1"/>
</dbReference>
<evidence type="ECO:0000313" key="5">
    <source>
        <dbReference type="EMBL" id="RKP13579.1"/>
    </source>
</evidence>
<feature type="non-terminal residue" evidence="5">
    <location>
        <position position="165"/>
    </location>
</feature>
<dbReference type="EMBL" id="KZ987987">
    <property type="protein sequence ID" value="RKP13579.1"/>
    <property type="molecule type" value="Genomic_DNA"/>
</dbReference>
<dbReference type="GO" id="GO:0006900">
    <property type="term" value="P:vesicle budding from membrane"/>
    <property type="evidence" value="ECO:0007669"/>
    <property type="project" value="TreeGrafter"/>
</dbReference>
<dbReference type="GO" id="GO:0005771">
    <property type="term" value="C:multivesicular body"/>
    <property type="evidence" value="ECO:0007669"/>
    <property type="project" value="TreeGrafter"/>
</dbReference>
<gene>
    <name evidence="5" type="ORF">BJ684DRAFT_4595</name>
</gene>
<dbReference type="OrthoDB" id="3973241at2759"/>
<feature type="region of interest" description="Disordered" evidence="4">
    <location>
        <begin position="145"/>
        <end position="165"/>
    </location>
</feature>
<organism evidence="5 6">
    <name type="scientific">Piptocephalis cylindrospora</name>
    <dbReference type="NCBI Taxonomy" id="1907219"/>
    <lineage>
        <taxon>Eukaryota</taxon>
        <taxon>Fungi</taxon>
        <taxon>Fungi incertae sedis</taxon>
        <taxon>Zoopagomycota</taxon>
        <taxon>Zoopagomycotina</taxon>
        <taxon>Zoopagomycetes</taxon>
        <taxon>Zoopagales</taxon>
        <taxon>Piptocephalidaceae</taxon>
        <taxon>Piptocephalis</taxon>
    </lineage>
</organism>
<dbReference type="GO" id="GO:0032511">
    <property type="term" value="P:late endosome to vacuole transport via multivesicular body sorting pathway"/>
    <property type="evidence" value="ECO:0007669"/>
    <property type="project" value="TreeGrafter"/>
</dbReference>
<feature type="coiled-coil region" evidence="3">
    <location>
        <begin position="20"/>
        <end position="91"/>
    </location>
</feature>
<dbReference type="InterPro" id="IPR005024">
    <property type="entry name" value="Snf7_fam"/>
</dbReference>
<evidence type="ECO:0000256" key="3">
    <source>
        <dbReference type="SAM" id="Coils"/>
    </source>
</evidence>
<dbReference type="PANTHER" id="PTHR22761:SF12">
    <property type="entry name" value="CHARGED MULTIVESICULAR BODY PROTEIN 5"/>
    <property type="match status" value="1"/>
</dbReference>
<accession>A0A4V1IY75</accession>